<keyword evidence="1" id="KW-0472">Membrane</keyword>
<evidence type="ECO:0000256" key="1">
    <source>
        <dbReference type="SAM" id="Phobius"/>
    </source>
</evidence>
<dbReference type="Proteomes" id="UP000290567">
    <property type="component" value="Unassembled WGS sequence"/>
</dbReference>
<keyword evidence="1" id="KW-0812">Transmembrane</keyword>
<keyword evidence="3" id="KW-1185">Reference proteome</keyword>
<sequence length="198" mass="23360">MKYYIKEREMTPEQATFHWEKTHEQYEELELLFLSLYEETKPSFKERPKEMKFLTIYQYASFGLIFVIPLFLIAAETTRTELFYVVVFMILVGNFAISAAVNHKKTGELHEQKAAQLLAEDEEILEKLYKIQQIEREIEHQKPLLMMQLQAIKMKNAAEPIQDTPKKRIAKLIDLRFAKAKMQKAGNKGSKETRRVDK</sequence>
<organism evidence="2 3">
    <name type="scientific">Enterococcus florum</name>
    <dbReference type="NCBI Taxonomy" id="2480627"/>
    <lineage>
        <taxon>Bacteria</taxon>
        <taxon>Bacillati</taxon>
        <taxon>Bacillota</taxon>
        <taxon>Bacilli</taxon>
        <taxon>Lactobacillales</taxon>
        <taxon>Enterococcaceae</taxon>
        <taxon>Enterococcus</taxon>
    </lineage>
</organism>
<evidence type="ECO:0000313" key="2">
    <source>
        <dbReference type="EMBL" id="GCF93723.1"/>
    </source>
</evidence>
<dbReference type="RefSeq" id="WP_146622178.1">
    <property type="nucleotide sequence ID" value="NZ_BJCC01000012.1"/>
</dbReference>
<name>A0A4P5PK63_9ENTE</name>
<feature type="transmembrane region" description="Helical" evidence="1">
    <location>
        <begin position="81"/>
        <end position="101"/>
    </location>
</feature>
<keyword evidence="1" id="KW-1133">Transmembrane helix</keyword>
<dbReference type="AlphaFoldDB" id="A0A4P5PK63"/>
<evidence type="ECO:0000313" key="3">
    <source>
        <dbReference type="Proteomes" id="UP000290567"/>
    </source>
</evidence>
<dbReference type="OrthoDB" id="9987404at2"/>
<reference evidence="3" key="1">
    <citation type="submission" date="2019-02" db="EMBL/GenBank/DDBJ databases">
        <title>Draft genome sequence of Enterococcus sp. Gos25-1.</title>
        <authorList>
            <person name="Tanaka N."/>
            <person name="Shiwa Y."/>
            <person name="Fujita N."/>
        </authorList>
    </citation>
    <scope>NUCLEOTIDE SEQUENCE [LARGE SCALE GENOMIC DNA]</scope>
    <source>
        <strain evidence="3">Gos25-1</strain>
    </source>
</reference>
<protein>
    <submittedName>
        <fullName evidence="2">Uncharacterized protein</fullName>
    </submittedName>
</protein>
<dbReference type="EMBL" id="BJCC01000012">
    <property type="protein sequence ID" value="GCF93723.1"/>
    <property type="molecule type" value="Genomic_DNA"/>
</dbReference>
<feature type="transmembrane region" description="Helical" evidence="1">
    <location>
        <begin position="56"/>
        <end position="75"/>
    </location>
</feature>
<proteinExistence type="predicted"/>
<accession>A0A4P5PK63</accession>
<comment type="caution">
    <text evidence="2">The sequence shown here is derived from an EMBL/GenBank/DDBJ whole genome shotgun (WGS) entry which is preliminary data.</text>
</comment>
<gene>
    <name evidence="2" type="ORF">NRIC_16140</name>
</gene>